<dbReference type="Pfam" id="PF04932">
    <property type="entry name" value="Wzy_C"/>
    <property type="match status" value="1"/>
</dbReference>
<dbReference type="RefSeq" id="WP_073408303.1">
    <property type="nucleotide sequence ID" value="NZ_FQWH01000001.1"/>
</dbReference>
<evidence type="ECO:0000256" key="1">
    <source>
        <dbReference type="ARBA" id="ARBA00004141"/>
    </source>
</evidence>
<gene>
    <name evidence="7" type="ORF">SAMN05444388_101911</name>
</gene>
<feature type="transmembrane region" description="Helical" evidence="5">
    <location>
        <begin position="215"/>
        <end position="232"/>
    </location>
</feature>
<evidence type="ECO:0000256" key="3">
    <source>
        <dbReference type="ARBA" id="ARBA00022989"/>
    </source>
</evidence>
<keyword evidence="7" id="KW-0436">Ligase</keyword>
<keyword evidence="3 5" id="KW-1133">Transmembrane helix</keyword>
<dbReference type="InterPro" id="IPR007016">
    <property type="entry name" value="O-antigen_ligase-rel_domated"/>
</dbReference>
<feature type="transmembrane region" description="Helical" evidence="5">
    <location>
        <begin position="60"/>
        <end position="79"/>
    </location>
</feature>
<feature type="transmembrane region" description="Helical" evidence="5">
    <location>
        <begin position="33"/>
        <end position="48"/>
    </location>
</feature>
<dbReference type="InterPro" id="IPR051533">
    <property type="entry name" value="WaaL-like"/>
</dbReference>
<name>A0A1M5HLF5_FLAJO</name>
<feature type="transmembrane region" description="Helical" evidence="5">
    <location>
        <begin position="375"/>
        <end position="394"/>
    </location>
</feature>
<evidence type="ECO:0000256" key="2">
    <source>
        <dbReference type="ARBA" id="ARBA00022692"/>
    </source>
</evidence>
<accession>A0A1M5HLF5</accession>
<organism evidence="7 8">
    <name type="scientific">Flavobacterium johnsoniae</name>
    <name type="common">Cytophaga johnsonae</name>
    <dbReference type="NCBI Taxonomy" id="986"/>
    <lineage>
        <taxon>Bacteria</taxon>
        <taxon>Pseudomonadati</taxon>
        <taxon>Bacteroidota</taxon>
        <taxon>Flavobacteriia</taxon>
        <taxon>Flavobacteriales</taxon>
        <taxon>Flavobacteriaceae</taxon>
        <taxon>Flavobacterium</taxon>
    </lineage>
</organism>
<evidence type="ECO:0000256" key="4">
    <source>
        <dbReference type="ARBA" id="ARBA00023136"/>
    </source>
</evidence>
<feature type="transmembrane region" description="Helical" evidence="5">
    <location>
        <begin position="117"/>
        <end position="139"/>
    </location>
</feature>
<feature type="transmembrane region" description="Helical" evidence="5">
    <location>
        <begin position="191"/>
        <end position="209"/>
    </location>
</feature>
<feature type="transmembrane region" description="Helical" evidence="5">
    <location>
        <begin position="159"/>
        <end position="179"/>
    </location>
</feature>
<dbReference type="PANTHER" id="PTHR37422">
    <property type="entry name" value="TEICHURONIC ACID BIOSYNTHESIS PROTEIN TUAE"/>
    <property type="match status" value="1"/>
</dbReference>
<dbReference type="GO" id="GO:0016020">
    <property type="term" value="C:membrane"/>
    <property type="evidence" value="ECO:0007669"/>
    <property type="project" value="UniProtKB-SubCell"/>
</dbReference>
<comment type="subcellular location">
    <subcellularLocation>
        <location evidence="1">Membrane</location>
        <topology evidence="1">Multi-pass membrane protein</topology>
    </subcellularLocation>
</comment>
<proteinExistence type="predicted"/>
<dbReference type="EMBL" id="FQWH01000001">
    <property type="protein sequence ID" value="SHG16795.1"/>
    <property type="molecule type" value="Genomic_DNA"/>
</dbReference>
<feature type="transmembrane region" description="Helical" evidence="5">
    <location>
        <begin position="343"/>
        <end position="363"/>
    </location>
</feature>
<keyword evidence="4 5" id="KW-0472">Membrane</keyword>
<feature type="transmembrane region" description="Helical" evidence="5">
    <location>
        <begin position="12"/>
        <end position="27"/>
    </location>
</feature>
<evidence type="ECO:0000313" key="8">
    <source>
        <dbReference type="Proteomes" id="UP000184112"/>
    </source>
</evidence>
<reference evidence="7 8" key="1">
    <citation type="submission" date="2016-11" db="EMBL/GenBank/DDBJ databases">
        <authorList>
            <person name="Jaros S."/>
            <person name="Januszkiewicz K."/>
            <person name="Wedrychowicz H."/>
        </authorList>
    </citation>
    <scope>NUCLEOTIDE SEQUENCE [LARGE SCALE GENOMIC DNA]</scope>
    <source>
        <strain evidence="7 8">DSM 6792</strain>
    </source>
</reference>
<sequence>MKQIILKYNTQFFFFFLIGISFLPVLPTGVESTLMFSGLLLSFFYFIFEGKKFWNKKKTIQLVFFSSLFLIFSFSLLYTEDFKNGIKFIIRLLPTLLFPLIFLFNKEDTITKDHSRKIINAFCFAVLLALVYLHIVLWNKLYKSETSFWEFRQLIESRIKVHGTYLTMWVGLAVIILIYKIKNEIVVFKNYKKAFLVSLVVVYFFYWQFIIGARMPFFSTIIVCLFILFNTVNKTKTAIFSFLIIAISVFLVLKNDRIGERFKNLKNYNFSFPEGKYEDNYPNISNEQIRNGIYFCSFENIKLEPFFGYGVGDVDAKLQSCYDETFTNTDTYKVIHYNSHNEYLNILLSSGIIGLVLFLFSKIYFLRKAAAQKNYVYISFICYIFLNFCFENILSRHDGVIFYSFFNSLFFFQYNNLNEKSTN</sequence>
<evidence type="ECO:0000313" key="7">
    <source>
        <dbReference type="EMBL" id="SHG16795.1"/>
    </source>
</evidence>
<feature type="transmembrane region" description="Helical" evidence="5">
    <location>
        <begin position="85"/>
        <end position="105"/>
    </location>
</feature>
<dbReference type="PANTHER" id="PTHR37422:SF13">
    <property type="entry name" value="LIPOPOLYSACCHARIDE BIOSYNTHESIS PROTEIN PA4999-RELATED"/>
    <property type="match status" value="1"/>
</dbReference>
<feature type="domain" description="O-antigen ligase-related" evidence="6">
    <location>
        <begin position="200"/>
        <end position="359"/>
    </location>
</feature>
<keyword evidence="2 5" id="KW-0812">Transmembrane</keyword>
<protein>
    <submittedName>
        <fullName evidence="7">O-antigen ligase</fullName>
    </submittedName>
</protein>
<evidence type="ECO:0000256" key="5">
    <source>
        <dbReference type="SAM" id="Phobius"/>
    </source>
</evidence>
<dbReference type="GO" id="GO:0016874">
    <property type="term" value="F:ligase activity"/>
    <property type="evidence" value="ECO:0007669"/>
    <property type="project" value="UniProtKB-KW"/>
</dbReference>
<dbReference type="Proteomes" id="UP000184112">
    <property type="component" value="Unassembled WGS sequence"/>
</dbReference>
<dbReference type="AlphaFoldDB" id="A0A1M5HLF5"/>
<feature type="transmembrane region" description="Helical" evidence="5">
    <location>
        <begin position="400"/>
        <end position="417"/>
    </location>
</feature>
<evidence type="ECO:0000259" key="6">
    <source>
        <dbReference type="Pfam" id="PF04932"/>
    </source>
</evidence>
<feature type="transmembrane region" description="Helical" evidence="5">
    <location>
        <begin position="237"/>
        <end position="253"/>
    </location>
</feature>